<protein>
    <recommendedName>
        <fullName evidence="1">DUF402 domain-containing protein</fullName>
    </recommendedName>
</protein>
<dbReference type="Pfam" id="PF04167">
    <property type="entry name" value="DUF402"/>
    <property type="match status" value="1"/>
</dbReference>
<dbReference type="Gene3D" id="2.40.380.10">
    <property type="entry name" value="FomD-like"/>
    <property type="match status" value="1"/>
</dbReference>
<feature type="domain" description="DUF402" evidence="1">
    <location>
        <begin position="6"/>
        <end position="144"/>
    </location>
</feature>
<dbReference type="AlphaFoldDB" id="A0A401LE50"/>
<accession>A0A401LE50</accession>
<proteinExistence type="predicted"/>
<evidence type="ECO:0000259" key="1">
    <source>
        <dbReference type="Pfam" id="PF04167"/>
    </source>
</evidence>
<dbReference type="PANTHER" id="PTHR41271">
    <property type="entry name" value="DUF402 DOMAIN-CONTAINING PROTEIN"/>
    <property type="match status" value="1"/>
</dbReference>
<evidence type="ECO:0000313" key="3">
    <source>
        <dbReference type="Proteomes" id="UP000287361"/>
    </source>
</evidence>
<reference evidence="2 3" key="1">
    <citation type="submission" date="2018-10" db="EMBL/GenBank/DDBJ databases">
        <title>Draft Genome Sequence of Anaerotignum sp. KCTC 15736.</title>
        <authorList>
            <person name="Choi S.H."/>
            <person name="Kim J.S."/>
            <person name="Kang S.W."/>
            <person name="Lee J.S."/>
            <person name="Park S.H."/>
        </authorList>
    </citation>
    <scope>NUCLEOTIDE SEQUENCE [LARGE SCALE GENOMIC DNA]</scope>
    <source>
        <strain evidence="2 3">KCTC 15736</strain>
    </source>
</reference>
<dbReference type="InterPro" id="IPR007295">
    <property type="entry name" value="DUF402"/>
</dbReference>
<dbReference type="Proteomes" id="UP000287361">
    <property type="component" value="Unassembled WGS sequence"/>
</dbReference>
<dbReference type="SUPFAM" id="SSF159234">
    <property type="entry name" value="FomD-like"/>
    <property type="match status" value="1"/>
</dbReference>
<dbReference type="InterPro" id="IPR035930">
    <property type="entry name" value="FomD-like_sf"/>
</dbReference>
<keyword evidence="3" id="KW-1185">Reference proteome</keyword>
<name>A0A401LE50_9FIRM</name>
<organism evidence="2 3">
    <name type="scientific">Anaerotignum faecicola</name>
    <dbReference type="NCBI Taxonomy" id="2358141"/>
    <lineage>
        <taxon>Bacteria</taxon>
        <taxon>Bacillati</taxon>
        <taxon>Bacillota</taxon>
        <taxon>Clostridia</taxon>
        <taxon>Lachnospirales</taxon>
        <taxon>Anaerotignaceae</taxon>
        <taxon>Anaerotignum</taxon>
    </lineage>
</organism>
<dbReference type="OrthoDB" id="2064617at2"/>
<dbReference type="EMBL" id="BHVZ01000002">
    <property type="protein sequence ID" value="GCB29752.1"/>
    <property type="molecule type" value="Genomic_DNA"/>
</dbReference>
<dbReference type="PANTHER" id="PTHR41271:SF1">
    <property type="entry name" value="DUF402 DOMAIN-CONTAINING PROTEIN"/>
    <property type="match status" value="1"/>
</dbReference>
<gene>
    <name evidence="2" type="ORF">KGMB03357_14130</name>
</gene>
<comment type="caution">
    <text evidence="2">The sequence shown here is derived from an EMBL/GenBank/DDBJ whole genome shotgun (WGS) entry which is preliminary data.</text>
</comment>
<evidence type="ECO:0000313" key="2">
    <source>
        <dbReference type="EMBL" id="GCB29752.1"/>
    </source>
</evidence>
<sequence length="156" mass="18149">MPKLYRKRFIPDEIVELKDDRIVYHEGNIMITEWDVLHPKAKFSHGISCYYMDKGWKISKFLNKKKELVYYYCDIIETAYLKAENAYIFTDLLADVIIHPDGAVEVVDLGELSDALEDGSITEREIKLALRNLDSLLQVIYSGGLPEMIHFMEEKV</sequence>